<evidence type="ECO:0000313" key="12">
    <source>
        <dbReference type="Proteomes" id="UP000298030"/>
    </source>
</evidence>
<keyword evidence="5 9" id="KW-0406">Ion transport</keyword>
<evidence type="ECO:0000256" key="1">
    <source>
        <dbReference type="ARBA" id="ARBA00004141"/>
    </source>
</evidence>
<dbReference type="PRINTS" id="PR00762">
    <property type="entry name" value="CLCHANNEL"/>
</dbReference>
<dbReference type="Proteomes" id="UP000298030">
    <property type="component" value="Unassembled WGS sequence"/>
</dbReference>
<dbReference type="GO" id="GO:0005886">
    <property type="term" value="C:plasma membrane"/>
    <property type="evidence" value="ECO:0007669"/>
    <property type="project" value="TreeGrafter"/>
</dbReference>
<dbReference type="AlphaFoldDB" id="A0A4Y7TGL5"/>
<accession>A0A4Y7TGL5</accession>
<evidence type="ECO:0000313" key="11">
    <source>
        <dbReference type="EMBL" id="TEB33068.1"/>
    </source>
</evidence>
<name>A0A4Y7TGL5_COPMI</name>
<evidence type="ECO:0000256" key="3">
    <source>
        <dbReference type="ARBA" id="ARBA00022692"/>
    </source>
</evidence>
<dbReference type="CDD" id="cd03684">
    <property type="entry name" value="ClC_3_like"/>
    <property type="match status" value="1"/>
</dbReference>
<feature type="transmembrane region" description="Helical" evidence="9">
    <location>
        <begin position="384"/>
        <end position="402"/>
    </location>
</feature>
<comment type="similarity">
    <text evidence="9">Belongs to the chloride channel (TC 2.A.49) family.</text>
</comment>
<dbReference type="InterPro" id="IPR046342">
    <property type="entry name" value="CBS_dom_sf"/>
</dbReference>
<evidence type="ECO:0000259" key="10">
    <source>
        <dbReference type="PROSITE" id="PS51371"/>
    </source>
</evidence>
<feature type="domain" description="CBS" evidence="10">
    <location>
        <begin position="598"/>
        <end position="658"/>
    </location>
</feature>
<keyword evidence="2 9" id="KW-0813">Transport</keyword>
<dbReference type="Gene3D" id="1.10.3080.10">
    <property type="entry name" value="Clc chloride channel"/>
    <property type="match status" value="1"/>
</dbReference>
<comment type="caution">
    <text evidence="11">The sequence shown here is derived from an EMBL/GenBank/DDBJ whole genome shotgun (WGS) entry which is preliminary data.</text>
</comment>
<dbReference type="Pfam" id="PF00654">
    <property type="entry name" value="Voltage_CLC"/>
    <property type="match status" value="1"/>
</dbReference>
<gene>
    <name evidence="11" type="ORF">FA13DRAFT_1627425</name>
</gene>
<evidence type="ECO:0000256" key="9">
    <source>
        <dbReference type="RuleBase" id="RU361221"/>
    </source>
</evidence>
<feature type="transmembrane region" description="Helical" evidence="9">
    <location>
        <begin position="165"/>
        <end position="183"/>
    </location>
</feature>
<dbReference type="PANTHER" id="PTHR45711">
    <property type="entry name" value="CHLORIDE CHANNEL PROTEIN"/>
    <property type="match status" value="1"/>
</dbReference>
<dbReference type="SUPFAM" id="SSF81340">
    <property type="entry name" value="Clc chloride channel"/>
    <property type="match status" value="1"/>
</dbReference>
<dbReference type="Gene3D" id="3.10.580.10">
    <property type="entry name" value="CBS-domain"/>
    <property type="match status" value="1"/>
</dbReference>
<feature type="transmembrane region" description="Helical" evidence="9">
    <location>
        <begin position="189"/>
        <end position="207"/>
    </location>
</feature>
<evidence type="ECO:0000256" key="7">
    <source>
        <dbReference type="ARBA" id="ARBA00023214"/>
    </source>
</evidence>
<dbReference type="InterPro" id="IPR014743">
    <property type="entry name" value="Cl-channel_core"/>
</dbReference>
<reference evidence="11 12" key="1">
    <citation type="journal article" date="2019" name="Nat. Ecol. Evol.">
        <title>Megaphylogeny resolves global patterns of mushroom evolution.</title>
        <authorList>
            <person name="Varga T."/>
            <person name="Krizsan K."/>
            <person name="Foldi C."/>
            <person name="Dima B."/>
            <person name="Sanchez-Garcia M."/>
            <person name="Sanchez-Ramirez S."/>
            <person name="Szollosi G.J."/>
            <person name="Szarkandi J.G."/>
            <person name="Papp V."/>
            <person name="Albert L."/>
            <person name="Andreopoulos W."/>
            <person name="Angelini C."/>
            <person name="Antonin V."/>
            <person name="Barry K.W."/>
            <person name="Bougher N.L."/>
            <person name="Buchanan P."/>
            <person name="Buyck B."/>
            <person name="Bense V."/>
            <person name="Catcheside P."/>
            <person name="Chovatia M."/>
            <person name="Cooper J."/>
            <person name="Damon W."/>
            <person name="Desjardin D."/>
            <person name="Finy P."/>
            <person name="Geml J."/>
            <person name="Haridas S."/>
            <person name="Hughes K."/>
            <person name="Justo A."/>
            <person name="Karasinski D."/>
            <person name="Kautmanova I."/>
            <person name="Kiss B."/>
            <person name="Kocsube S."/>
            <person name="Kotiranta H."/>
            <person name="LaButti K.M."/>
            <person name="Lechner B.E."/>
            <person name="Liimatainen K."/>
            <person name="Lipzen A."/>
            <person name="Lukacs Z."/>
            <person name="Mihaltcheva S."/>
            <person name="Morgado L.N."/>
            <person name="Niskanen T."/>
            <person name="Noordeloos M.E."/>
            <person name="Ohm R.A."/>
            <person name="Ortiz-Santana B."/>
            <person name="Ovrebo C."/>
            <person name="Racz N."/>
            <person name="Riley R."/>
            <person name="Savchenko A."/>
            <person name="Shiryaev A."/>
            <person name="Soop K."/>
            <person name="Spirin V."/>
            <person name="Szebenyi C."/>
            <person name="Tomsovsky M."/>
            <person name="Tulloss R.E."/>
            <person name="Uehling J."/>
            <person name="Grigoriev I.V."/>
            <person name="Vagvolgyi C."/>
            <person name="Papp T."/>
            <person name="Martin F.M."/>
            <person name="Miettinen O."/>
            <person name="Hibbett D.S."/>
            <person name="Nagy L.G."/>
        </authorList>
    </citation>
    <scope>NUCLEOTIDE SEQUENCE [LARGE SCALE GENOMIC DNA]</scope>
    <source>
        <strain evidence="11 12">FP101781</strain>
    </source>
</reference>
<keyword evidence="4 9" id="KW-1133">Transmembrane helix</keyword>
<feature type="transmembrane region" description="Helical" evidence="9">
    <location>
        <begin position="343"/>
        <end position="364"/>
    </location>
</feature>
<keyword evidence="7 9" id="KW-0868">Chloride</keyword>
<dbReference type="InterPro" id="IPR000644">
    <property type="entry name" value="CBS_dom"/>
</dbReference>
<dbReference type="EMBL" id="QPFP01000013">
    <property type="protein sequence ID" value="TEB33068.1"/>
    <property type="molecule type" value="Genomic_DNA"/>
</dbReference>
<dbReference type="GO" id="GO:0005769">
    <property type="term" value="C:early endosome"/>
    <property type="evidence" value="ECO:0007669"/>
    <property type="project" value="TreeGrafter"/>
</dbReference>
<keyword evidence="12" id="KW-1185">Reference proteome</keyword>
<dbReference type="PANTHER" id="PTHR45711:SF6">
    <property type="entry name" value="CHLORIDE CHANNEL PROTEIN"/>
    <property type="match status" value="1"/>
</dbReference>
<dbReference type="STRING" id="71717.A0A4Y7TGL5"/>
<feature type="transmembrane region" description="Helical" evidence="9">
    <location>
        <begin position="267"/>
        <end position="291"/>
    </location>
</feature>
<feature type="transmembrane region" description="Helical" evidence="9">
    <location>
        <begin position="88"/>
        <end position="110"/>
    </location>
</feature>
<dbReference type="OrthoDB" id="44789at2759"/>
<feature type="transmembrane region" description="Helical" evidence="9">
    <location>
        <begin position="463"/>
        <end position="484"/>
    </location>
</feature>
<dbReference type="InterPro" id="IPR001807">
    <property type="entry name" value="ClC"/>
</dbReference>
<proteinExistence type="inferred from homology"/>
<dbReference type="GO" id="GO:0005247">
    <property type="term" value="F:voltage-gated chloride channel activity"/>
    <property type="evidence" value="ECO:0007669"/>
    <property type="project" value="TreeGrafter"/>
</dbReference>
<feature type="transmembrane region" description="Helical" evidence="9">
    <location>
        <begin position="513"/>
        <end position="537"/>
    </location>
</feature>
<evidence type="ECO:0000256" key="6">
    <source>
        <dbReference type="ARBA" id="ARBA00023136"/>
    </source>
</evidence>
<dbReference type="PROSITE" id="PS51371">
    <property type="entry name" value="CBS"/>
    <property type="match status" value="1"/>
</dbReference>
<sequence length="755" mass="82308">MPTGFQHTRSPSTPRALENYSQLSEYELTADGDLYNVNVQPEPGKKYPDGASIDWLQEEAAERERSHALHSQAGVRGALLPALDSARMWIVVIATGIGIGLAGAWLDMLVKWLGDIREGRCAYGVLYNSVACCSGLDAGEACSEWQTWSQYFNVKSMFASSFLQAFVYVSLAVAFAGASAYLVESYSPYAFHTGIPEIKAILGGYVFDAFLGPWTLLIKALGLALSVASGLSLGKEGPLVHVACCMAYLFSRMFKQFRHNEASKRRVLAAAAAAGVSVAFGSPLGGVLFGLEELDAFASETDVMWRGFVASAIAAVALQWVNPFGTAKLVLFQVTALSDKWRAFELIPWISLGVIGGVLGTLLIRMNTEIAIHRRQSIIGDWPILEVVSASAITAALSYLVVFGRVQTSELVANLFQDCDPNKGDYHGLCNPNATKENVFLLVLTAIIKLALTAWTFGMMVPAGIFLPTIGIGACLGRAVGLVMQSVYRAHPQAWIFQSCPPDPSVRCISPGFYAIIGAAAMLAGVTRMTISLVVILFELTGALSHVLPIMICVMTAKWVGDALGKDGIYAVWIAMRRYPWLPPIHYRDKGETAAHVMRGVNELVTITDGVTTVKGLLAALKKYDYHGFPVIDRHGEYVGYTTRDVLQLAIDEIRFTEGSYSLENKICTFSKNYMLVSASNRIDMSSTLEKTIIQLRKEVSLEMLVSMFQKMNPRQIMFTRAGKLTGMATKRDVVTLLTQHFPHAAALARHPGHP</sequence>
<feature type="transmembrane region" description="Helical" evidence="9">
    <location>
        <begin position="439"/>
        <end position="457"/>
    </location>
</feature>
<feature type="transmembrane region" description="Helical" evidence="9">
    <location>
        <begin position="239"/>
        <end position="255"/>
    </location>
</feature>
<evidence type="ECO:0000256" key="5">
    <source>
        <dbReference type="ARBA" id="ARBA00023065"/>
    </source>
</evidence>
<evidence type="ECO:0000256" key="8">
    <source>
        <dbReference type="PROSITE-ProRule" id="PRU00703"/>
    </source>
</evidence>
<evidence type="ECO:0000256" key="4">
    <source>
        <dbReference type="ARBA" id="ARBA00022989"/>
    </source>
</evidence>
<dbReference type="GO" id="GO:0005794">
    <property type="term" value="C:Golgi apparatus"/>
    <property type="evidence" value="ECO:0007669"/>
    <property type="project" value="TreeGrafter"/>
</dbReference>
<organism evidence="11 12">
    <name type="scientific">Coprinellus micaceus</name>
    <name type="common">Glistening ink-cap mushroom</name>
    <name type="synonym">Coprinus micaceus</name>
    <dbReference type="NCBI Taxonomy" id="71717"/>
    <lineage>
        <taxon>Eukaryota</taxon>
        <taxon>Fungi</taxon>
        <taxon>Dikarya</taxon>
        <taxon>Basidiomycota</taxon>
        <taxon>Agaricomycotina</taxon>
        <taxon>Agaricomycetes</taxon>
        <taxon>Agaricomycetidae</taxon>
        <taxon>Agaricales</taxon>
        <taxon>Agaricineae</taxon>
        <taxon>Psathyrellaceae</taxon>
        <taxon>Coprinellus</taxon>
    </lineage>
</organism>
<evidence type="ECO:0000256" key="2">
    <source>
        <dbReference type="ARBA" id="ARBA00022448"/>
    </source>
</evidence>
<comment type="subcellular location">
    <subcellularLocation>
        <location evidence="1 9">Membrane</location>
        <topology evidence="1 9">Multi-pass membrane protein</topology>
    </subcellularLocation>
</comment>
<feature type="transmembrane region" description="Helical" evidence="9">
    <location>
        <begin position="303"/>
        <end position="322"/>
    </location>
</feature>
<keyword evidence="3 9" id="KW-0812">Transmembrane</keyword>
<keyword evidence="6 9" id="KW-0472">Membrane</keyword>
<protein>
    <recommendedName>
        <fullName evidence="9">Chloride channel protein</fullName>
    </recommendedName>
</protein>
<keyword evidence="8" id="KW-0129">CBS domain</keyword>
<dbReference type="SUPFAM" id="SSF54631">
    <property type="entry name" value="CBS-domain pair"/>
    <property type="match status" value="1"/>
</dbReference>